<dbReference type="PANTHER" id="PTHR24212:SF8">
    <property type="entry name" value="LIM ZINC FINGER DOMAIN CONTAINING PROTEIN"/>
    <property type="match status" value="1"/>
</dbReference>
<dbReference type="SMART" id="SM00132">
    <property type="entry name" value="LIM"/>
    <property type="match status" value="2"/>
</dbReference>
<keyword evidence="4 5" id="KW-0440">LIM domain</keyword>
<dbReference type="GO" id="GO:0030695">
    <property type="term" value="F:GTPase regulator activity"/>
    <property type="evidence" value="ECO:0007669"/>
    <property type="project" value="UniProtKB-ARBA"/>
</dbReference>
<dbReference type="Proteomes" id="UP000038830">
    <property type="component" value="Unassembled WGS sequence"/>
</dbReference>
<dbReference type="CDD" id="cd09397">
    <property type="entry name" value="LIM1_UF1"/>
    <property type="match status" value="1"/>
</dbReference>
<dbReference type="CDD" id="cd08368">
    <property type="entry name" value="LIM"/>
    <property type="match status" value="1"/>
</dbReference>
<dbReference type="EMBL" id="CDQK01000001">
    <property type="protein sequence ID" value="CEP20845.1"/>
    <property type="molecule type" value="Genomic_DNA"/>
</dbReference>
<feature type="region of interest" description="Disordered" evidence="6">
    <location>
        <begin position="60"/>
        <end position="324"/>
    </location>
</feature>
<feature type="domain" description="LIM zinc-binding" evidence="7">
    <location>
        <begin position="502"/>
        <end position="566"/>
    </location>
</feature>
<organism evidence="8 9">
    <name type="scientific">Cyberlindnera jadinii (strain ATCC 18201 / CBS 1600 / BCRC 20928 / JCM 3617 / NBRC 0987 / NRRL Y-1542)</name>
    <name type="common">Torula yeast</name>
    <name type="synonym">Candida utilis</name>
    <dbReference type="NCBI Taxonomy" id="983966"/>
    <lineage>
        <taxon>Eukaryota</taxon>
        <taxon>Fungi</taxon>
        <taxon>Dikarya</taxon>
        <taxon>Ascomycota</taxon>
        <taxon>Saccharomycotina</taxon>
        <taxon>Saccharomycetes</taxon>
        <taxon>Phaffomycetales</taxon>
        <taxon>Phaffomycetaceae</taxon>
        <taxon>Cyberlindnera</taxon>
    </lineage>
</organism>
<feature type="compositionally biased region" description="Polar residues" evidence="6">
    <location>
        <begin position="72"/>
        <end position="100"/>
    </location>
</feature>
<evidence type="ECO:0000256" key="1">
    <source>
        <dbReference type="ARBA" id="ARBA00022723"/>
    </source>
</evidence>
<evidence type="ECO:0000256" key="4">
    <source>
        <dbReference type="ARBA" id="ARBA00023038"/>
    </source>
</evidence>
<dbReference type="AlphaFoldDB" id="A0A0H5BZA8"/>
<feature type="compositionally biased region" description="Acidic residues" evidence="6">
    <location>
        <begin position="266"/>
        <end position="286"/>
    </location>
</feature>
<dbReference type="InterPro" id="IPR001781">
    <property type="entry name" value="Znf_LIM"/>
</dbReference>
<evidence type="ECO:0000313" key="8">
    <source>
        <dbReference type="EMBL" id="CEP20845.1"/>
    </source>
</evidence>
<dbReference type="PROSITE" id="PS50023">
    <property type="entry name" value="LIM_DOMAIN_2"/>
    <property type="match status" value="2"/>
</dbReference>
<evidence type="ECO:0000259" key="7">
    <source>
        <dbReference type="PROSITE" id="PS50023"/>
    </source>
</evidence>
<feature type="compositionally biased region" description="Polar residues" evidence="6">
    <location>
        <begin position="107"/>
        <end position="146"/>
    </location>
</feature>
<feature type="compositionally biased region" description="Polar residues" evidence="6">
    <location>
        <begin position="176"/>
        <end position="187"/>
    </location>
</feature>
<feature type="compositionally biased region" description="Polar residues" evidence="6">
    <location>
        <begin position="308"/>
        <end position="324"/>
    </location>
</feature>
<evidence type="ECO:0000256" key="3">
    <source>
        <dbReference type="ARBA" id="ARBA00022833"/>
    </source>
</evidence>
<evidence type="ECO:0000256" key="5">
    <source>
        <dbReference type="PROSITE-ProRule" id="PRU00125"/>
    </source>
</evidence>
<keyword evidence="2" id="KW-0677">Repeat</keyword>
<dbReference type="Pfam" id="PF00412">
    <property type="entry name" value="LIM"/>
    <property type="match status" value="2"/>
</dbReference>
<dbReference type="Gene3D" id="2.10.110.10">
    <property type="entry name" value="Cysteine Rich Protein"/>
    <property type="match status" value="2"/>
</dbReference>
<dbReference type="SUPFAM" id="SSF57716">
    <property type="entry name" value="Glucocorticoid receptor-like (DNA-binding domain)"/>
    <property type="match status" value="1"/>
</dbReference>
<feature type="compositionally biased region" description="Low complexity" evidence="6">
    <location>
        <begin position="222"/>
        <end position="231"/>
    </location>
</feature>
<sequence length="647" mass="71675">MASQGHSKQPSYFKTLPEDIIRSPAGVSWIPNSRFPTIAPINASTYKSVYERAGFDVYKPPVHQHGRRQAGVQDSRSVSMSQITSPKQPGTKFTQFSNKSDGVFGNSARTNVRSVTSPVQSSLAPLPSPGNTPTDSKFPESTQLETSPAKDGSEPMQLETPVSTPQNITADDLTTVPLNGTSETFPLSASSSHSPTNNRSSKPVDEDEESHTSTCVYDPEVKSGSVSVTSVKDFKLEDDPSVIETVEDDLNLTSDEDQDEYKTASDDESEVQEEFDDDLNLSDDESYPPSMQSAVLSPLIGRDDVTSDKSVPQSIVSSPKDTQSDLVEPQITQFVNQVPTFDISPPEVEDDFHSYQPPVAKSFNRDSGVSRAASSIYSEAPIISESPDFTFARERITEDGYEDIEDTTTAAFEEVTRELDDLTMSSVSSKLRNSNRTSKDRLSYLSQLQKTTSDLDSVPQSPLFSDIPKRHAESGGLYSRPRERPDDTVINKEEVKYPPGEGPCRKCHLEIIKKRIYSKSGELSGQWHRECFTCTVCDIQFNKQIACFVLDDLPYCEHHYHLTNGSLCQVCDQGIVGQCLEGDNGDRYHVECLKCTGCGSHIDQDYMTVNGKVYCEPCTTAFLNGQGTETLRSNDKIERRRTRLYFI</sequence>
<feature type="region of interest" description="Disordered" evidence="6">
    <location>
        <begin position="451"/>
        <end position="486"/>
    </location>
</feature>
<feature type="compositionally biased region" description="Polar residues" evidence="6">
    <location>
        <begin position="451"/>
        <end position="463"/>
    </location>
</feature>
<protein>
    <submittedName>
        <fullName evidence="8">PXL1 protein</fullName>
    </submittedName>
</protein>
<evidence type="ECO:0000256" key="2">
    <source>
        <dbReference type="ARBA" id="ARBA00022737"/>
    </source>
</evidence>
<feature type="domain" description="LIM zinc-binding" evidence="7">
    <location>
        <begin position="567"/>
        <end position="625"/>
    </location>
</feature>
<accession>A0A0H5BZA8</accession>
<dbReference type="GO" id="GO:0046872">
    <property type="term" value="F:metal ion binding"/>
    <property type="evidence" value="ECO:0007669"/>
    <property type="project" value="UniProtKB-KW"/>
</dbReference>
<dbReference type="PANTHER" id="PTHR24212">
    <property type="entry name" value="ZYXIN/TRIP6"/>
    <property type="match status" value="1"/>
</dbReference>
<reference evidence="9" key="1">
    <citation type="journal article" date="2015" name="J. Biotechnol.">
        <title>The structure of the Cyberlindnera jadinii genome and its relation to Candida utilis analyzed by the occurrence of single nucleotide polymorphisms.</title>
        <authorList>
            <person name="Rupp O."/>
            <person name="Brinkrolf K."/>
            <person name="Buerth C."/>
            <person name="Kunigo M."/>
            <person name="Schneider J."/>
            <person name="Jaenicke S."/>
            <person name="Goesmann A."/>
            <person name="Puehler A."/>
            <person name="Jaeger K.-E."/>
            <person name="Ernst J.F."/>
        </authorList>
    </citation>
    <scope>NUCLEOTIDE SEQUENCE [LARGE SCALE GENOMIC DNA]</scope>
    <source>
        <strain evidence="9">ATCC 18201 / CBS 1600 / BCRC 20928 / JCM 3617 / NBRC 0987 / NRRL Y-1542</strain>
    </source>
</reference>
<feature type="compositionally biased region" description="Polar residues" evidence="6">
    <location>
        <begin position="160"/>
        <end position="169"/>
    </location>
</feature>
<proteinExistence type="predicted"/>
<keyword evidence="1 5" id="KW-0479">Metal-binding</keyword>
<gene>
    <name evidence="8" type="primary">PXL1</name>
    <name evidence="8" type="ORF">BN1211_0808</name>
</gene>
<keyword evidence="3 5" id="KW-0862">Zinc</keyword>
<evidence type="ECO:0000256" key="6">
    <source>
        <dbReference type="SAM" id="MobiDB-lite"/>
    </source>
</evidence>
<dbReference type="PROSITE" id="PS00478">
    <property type="entry name" value="LIM_DOMAIN_1"/>
    <property type="match status" value="1"/>
</dbReference>
<name>A0A0H5BZA8_CYBJN</name>
<feature type="compositionally biased region" description="Low complexity" evidence="6">
    <location>
        <begin position="188"/>
        <end position="201"/>
    </location>
</feature>
<feature type="compositionally biased region" description="Acidic residues" evidence="6">
    <location>
        <begin position="239"/>
        <end position="259"/>
    </location>
</feature>
<evidence type="ECO:0000313" key="9">
    <source>
        <dbReference type="Proteomes" id="UP000038830"/>
    </source>
</evidence>